<proteinExistence type="predicted"/>
<accession>A0AAI9E5D8</accession>
<dbReference type="GO" id="GO:0005815">
    <property type="term" value="C:microtubule organizing center"/>
    <property type="evidence" value="ECO:0007669"/>
    <property type="project" value="TreeGrafter"/>
</dbReference>
<dbReference type="InterPro" id="IPR015943">
    <property type="entry name" value="WD40/YVTN_repeat-like_dom_sf"/>
</dbReference>
<feature type="region of interest" description="Disordered" evidence="1">
    <location>
        <begin position="397"/>
        <end position="494"/>
    </location>
</feature>
<dbReference type="Proteomes" id="UP001296104">
    <property type="component" value="Unassembled WGS sequence"/>
</dbReference>
<dbReference type="SUPFAM" id="SSF50978">
    <property type="entry name" value="WD40 repeat-like"/>
    <property type="match status" value="1"/>
</dbReference>
<evidence type="ECO:0000313" key="3">
    <source>
        <dbReference type="Proteomes" id="UP001296104"/>
    </source>
</evidence>
<sequence>MPSATPKVRSLRWSSDGNQMLVLHEHGVQVMDSHHRVERVRLENGSGGLGHIESADFIGDNHLLTVWEFGRTKLWYMNNGKAVDLPDVKTTCDGRVWQIRPRSPPLLALLSRNGAEDCLVLHVPLENKTFPIVKLPTVDAQSISWSLDGRWLLMQDTPTATATLHIYTPHGCLFRSYPSPKDAEGGLGIKSTAWSPDGGVLALAKYDGRVELLNTKTFSPIAVIEHNTTIHQRGLSSEEQAPIWQEMVSAANLRTYSLQSQPVSPPLSKTKADSSEPKALGIAEMYFNCDGSFLATRDCRMLNTVWLWNMSTLAAHAVVIQHSNVRSLQWHPTRPETLLIDCAEGMAHIFDVSSTHPPAIFSTDMRPKAPLTWLTNPAAAKPIILITEATRFRLLHPEGKDDDDATDYAATPRAGSAEAGAAQYEEGASEDSLFDVLSGRKPLPPKTQPSLTETLDLEMEEEDSLDGAAELEDTFREKRKVPEVIDPLDDSEIF</sequence>
<organism evidence="2 3">
    <name type="scientific">Lecanosticta acicola</name>
    <dbReference type="NCBI Taxonomy" id="111012"/>
    <lineage>
        <taxon>Eukaryota</taxon>
        <taxon>Fungi</taxon>
        <taxon>Dikarya</taxon>
        <taxon>Ascomycota</taxon>
        <taxon>Pezizomycotina</taxon>
        <taxon>Dothideomycetes</taxon>
        <taxon>Dothideomycetidae</taxon>
        <taxon>Mycosphaerellales</taxon>
        <taxon>Mycosphaerellaceae</taxon>
        <taxon>Lecanosticta</taxon>
    </lineage>
</organism>
<protein>
    <submittedName>
        <fullName evidence="2">WD repeat-containing</fullName>
    </submittedName>
</protein>
<reference evidence="2" key="1">
    <citation type="submission" date="2023-11" db="EMBL/GenBank/DDBJ databases">
        <authorList>
            <person name="Alioto T."/>
            <person name="Alioto T."/>
            <person name="Gomez Garrido J."/>
        </authorList>
    </citation>
    <scope>NUCLEOTIDE SEQUENCE</scope>
</reference>
<dbReference type="PANTHER" id="PTHR16220:SF0">
    <property type="entry name" value="WD REPEAT-CONTAINING PROTEIN WRAP73"/>
    <property type="match status" value="1"/>
</dbReference>
<evidence type="ECO:0000256" key="1">
    <source>
        <dbReference type="SAM" id="MobiDB-lite"/>
    </source>
</evidence>
<keyword evidence="3" id="KW-1185">Reference proteome</keyword>
<dbReference type="InterPro" id="IPR036322">
    <property type="entry name" value="WD40_repeat_dom_sf"/>
</dbReference>
<gene>
    <name evidence="2" type="ORF">LECACI_7A001789</name>
</gene>
<name>A0AAI9E5D8_9PEZI</name>
<dbReference type="PANTHER" id="PTHR16220">
    <property type="entry name" value="WD REPEAT PROTEIN 8-RELATED"/>
    <property type="match status" value="1"/>
</dbReference>
<feature type="compositionally biased region" description="Acidic residues" evidence="1">
    <location>
        <begin position="455"/>
        <end position="472"/>
    </location>
</feature>
<evidence type="ECO:0000313" key="2">
    <source>
        <dbReference type="EMBL" id="CAK3859076.1"/>
    </source>
</evidence>
<dbReference type="InterPro" id="IPR052778">
    <property type="entry name" value="Centrosome-WD_assoc"/>
</dbReference>
<feature type="compositionally biased region" description="Basic and acidic residues" evidence="1">
    <location>
        <begin position="473"/>
        <end position="483"/>
    </location>
</feature>
<feature type="compositionally biased region" description="Low complexity" evidence="1">
    <location>
        <begin position="407"/>
        <end position="426"/>
    </location>
</feature>
<dbReference type="GO" id="GO:1990810">
    <property type="term" value="P:microtubule anchoring at mitotic spindle pole body"/>
    <property type="evidence" value="ECO:0007669"/>
    <property type="project" value="TreeGrafter"/>
</dbReference>
<comment type="caution">
    <text evidence="2">The sequence shown here is derived from an EMBL/GenBank/DDBJ whole genome shotgun (WGS) entry which is preliminary data.</text>
</comment>
<dbReference type="GO" id="GO:1990811">
    <property type="term" value="C:MWP complex"/>
    <property type="evidence" value="ECO:0007669"/>
    <property type="project" value="TreeGrafter"/>
</dbReference>
<dbReference type="Gene3D" id="2.130.10.10">
    <property type="entry name" value="YVTN repeat-like/Quinoprotein amine dehydrogenase"/>
    <property type="match status" value="2"/>
</dbReference>
<dbReference type="EMBL" id="CAVMBE010000007">
    <property type="protein sequence ID" value="CAK3859076.1"/>
    <property type="molecule type" value="Genomic_DNA"/>
</dbReference>
<dbReference type="AlphaFoldDB" id="A0AAI9E5D8"/>